<reference evidence="2 3" key="1">
    <citation type="submission" date="2011-09" db="EMBL/GenBank/DDBJ databases">
        <title>Complete Genome Sequence of Bacillus cereus Bacteriophage B5S.</title>
        <authorList>
            <person name="Lee J.-H."/>
            <person name="Shin H."/>
            <person name="Son B."/>
            <person name="Ryu S."/>
        </authorList>
    </citation>
    <scope>NUCLEOTIDE SEQUENCE [LARGE SCALE GENOMIC DNA]</scope>
</reference>
<keyword evidence="1" id="KW-1133">Transmembrane helix</keyword>
<evidence type="ECO:0000313" key="3">
    <source>
        <dbReference type="Proteomes" id="UP000006291"/>
    </source>
</evidence>
<sequence>MRYKIEHDGETVVITNNLRYGLQKLFDDTDVLFDIEDKYKKAVILIAGEIFLLAAHTYITAYEVDMMGGILDVK</sequence>
<gene>
    <name evidence="2" type="ORF">B5S_0113</name>
</gene>
<accession>J9PQU0</accession>
<evidence type="ECO:0000256" key="1">
    <source>
        <dbReference type="SAM" id="Phobius"/>
    </source>
</evidence>
<keyword evidence="1" id="KW-0472">Membrane</keyword>
<evidence type="ECO:0000313" key="2">
    <source>
        <dbReference type="EMBL" id="AEW47347.1"/>
    </source>
</evidence>
<protein>
    <submittedName>
        <fullName evidence="2">Uncharacterized protein</fullName>
    </submittedName>
</protein>
<keyword evidence="1" id="KW-0812">Transmembrane</keyword>
<proteinExistence type="predicted"/>
<organism evidence="2 3">
    <name type="scientific">Bacillus phage B5S</name>
    <dbReference type="NCBI Taxonomy" id="1126949"/>
    <lineage>
        <taxon>Viruses</taxon>
        <taxon>Duplodnaviria</taxon>
        <taxon>Heunggongvirae</taxon>
        <taxon>Uroviricota</taxon>
        <taxon>Caudoviricetes</taxon>
        <taxon>Herelleviridae</taxon>
        <taxon>Bastillevirinae</taxon>
        <taxon>Bequatrovirus</taxon>
        <taxon>Bequatrovirus B4</taxon>
    </lineage>
</organism>
<name>J9PQU0_9CAUD</name>
<dbReference type="EMBL" id="JN797796">
    <property type="protein sequence ID" value="AEW47347.1"/>
    <property type="molecule type" value="Genomic_DNA"/>
</dbReference>
<feature type="transmembrane region" description="Helical" evidence="1">
    <location>
        <begin position="42"/>
        <end position="61"/>
    </location>
</feature>
<dbReference type="Proteomes" id="UP000006291">
    <property type="component" value="Segment"/>
</dbReference>